<dbReference type="GO" id="GO:0022627">
    <property type="term" value="C:cytosolic small ribosomal subunit"/>
    <property type="evidence" value="ECO:0007669"/>
    <property type="project" value="TreeGrafter"/>
</dbReference>
<protein>
    <recommendedName>
        <fullName evidence="4 5">Small ribosomal subunit protein uS9</fullName>
    </recommendedName>
</protein>
<dbReference type="HAMAP" id="MF_00532_B">
    <property type="entry name" value="Ribosomal_uS9_B"/>
    <property type="match status" value="1"/>
</dbReference>
<dbReference type="PANTHER" id="PTHR21569:SF1">
    <property type="entry name" value="SMALL RIBOSOMAL SUBUNIT PROTEIN US9M"/>
    <property type="match status" value="1"/>
</dbReference>
<gene>
    <name evidence="5" type="primary">rpsI</name>
    <name evidence="8" type="ORF">ENN98_01330</name>
</gene>
<dbReference type="EMBL" id="DSDS01000031">
    <property type="protein sequence ID" value="HET97349.1"/>
    <property type="molecule type" value="Genomic_DNA"/>
</dbReference>
<sequence length="131" mass="14679">MADNSIYATGKRKTAIARVWLKPGSGQILVNKRALEDYFDGGEYSRAVVEKPLVITETKVKFDVMATLRGGGKNAQAEALRHGISRALTEADPELRTTLKRAGLLTRDPRSKERKKYGQRAARARFQFSKR</sequence>
<evidence type="ECO:0000256" key="1">
    <source>
        <dbReference type="ARBA" id="ARBA00005251"/>
    </source>
</evidence>
<evidence type="ECO:0000256" key="3">
    <source>
        <dbReference type="ARBA" id="ARBA00023274"/>
    </source>
</evidence>
<dbReference type="Proteomes" id="UP000885986">
    <property type="component" value="Unassembled WGS sequence"/>
</dbReference>
<accession>A0A7C2XF85</accession>
<dbReference type="GO" id="GO:0006412">
    <property type="term" value="P:translation"/>
    <property type="evidence" value="ECO:0007669"/>
    <property type="project" value="UniProtKB-UniRule"/>
</dbReference>
<dbReference type="FunFam" id="3.30.230.10:FF:000001">
    <property type="entry name" value="30S ribosomal protein S9"/>
    <property type="match status" value="1"/>
</dbReference>
<evidence type="ECO:0000256" key="7">
    <source>
        <dbReference type="SAM" id="MobiDB-lite"/>
    </source>
</evidence>
<dbReference type="Pfam" id="PF00380">
    <property type="entry name" value="Ribosomal_S9"/>
    <property type="match status" value="1"/>
</dbReference>
<organism evidence="8">
    <name type="scientific">Desulfurivibrio alkaliphilus</name>
    <dbReference type="NCBI Taxonomy" id="427923"/>
    <lineage>
        <taxon>Bacteria</taxon>
        <taxon>Pseudomonadati</taxon>
        <taxon>Thermodesulfobacteriota</taxon>
        <taxon>Desulfobulbia</taxon>
        <taxon>Desulfobulbales</taxon>
        <taxon>Desulfobulbaceae</taxon>
        <taxon>Desulfurivibrio</taxon>
    </lineage>
</organism>
<dbReference type="InterPro" id="IPR014721">
    <property type="entry name" value="Ribsml_uS5_D2-typ_fold_subgr"/>
</dbReference>
<keyword evidence="3 5" id="KW-0687">Ribonucleoprotein</keyword>
<dbReference type="InterPro" id="IPR020574">
    <property type="entry name" value="Ribosomal_uS9_CS"/>
</dbReference>
<dbReference type="Gene3D" id="3.30.230.10">
    <property type="match status" value="1"/>
</dbReference>
<dbReference type="NCBIfam" id="NF001099">
    <property type="entry name" value="PRK00132.1"/>
    <property type="match status" value="1"/>
</dbReference>
<comment type="caution">
    <text evidence="8">The sequence shown here is derived from an EMBL/GenBank/DDBJ whole genome shotgun (WGS) entry which is preliminary data.</text>
</comment>
<dbReference type="PANTHER" id="PTHR21569">
    <property type="entry name" value="RIBOSOMAL PROTEIN S9"/>
    <property type="match status" value="1"/>
</dbReference>
<evidence type="ECO:0000256" key="2">
    <source>
        <dbReference type="ARBA" id="ARBA00022980"/>
    </source>
</evidence>
<evidence type="ECO:0000256" key="6">
    <source>
        <dbReference type="RuleBase" id="RU003815"/>
    </source>
</evidence>
<dbReference type="PROSITE" id="PS00360">
    <property type="entry name" value="RIBOSOMAL_S9"/>
    <property type="match status" value="1"/>
</dbReference>
<dbReference type="SUPFAM" id="SSF54211">
    <property type="entry name" value="Ribosomal protein S5 domain 2-like"/>
    <property type="match status" value="1"/>
</dbReference>
<reference evidence="8" key="1">
    <citation type="journal article" date="2020" name="mSystems">
        <title>Genome- and Community-Level Interaction Insights into Carbon Utilization and Element Cycling Functions of Hydrothermarchaeota in Hydrothermal Sediment.</title>
        <authorList>
            <person name="Zhou Z."/>
            <person name="Liu Y."/>
            <person name="Xu W."/>
            <person name="Pan J."/>
            <person name="Luo Z.H."/>
            <person name="Li M."/>
        </authorList>
    </citation>
    <scope>NUCLEOTIDE SEQUENCE [LARGE SCALE GENOMIC DNA]</scope>
    <source>
        <strain evidence="8">SpSt-1224</strain>
    </source>
</reference>
<keyword evidence="2 5" id="KW-0689">Ribosomal protein</keyword>
<dbReference type="AlphaFoldDB" id="A0A7C2XF85"/>
<name>A0A7C2XF85_9BACT</name>
<comment type="similarity">
    <text evidence="1 5 6">Belongs to the universal ribosomal protein uS9 family.</text>
</comment>
<dbReference type="InterPro" id="IPR000754">
    <property type="entry name" value="Ribosomal_uS9"/>
</dbReference>
<evidence type="ECO:0000313" key="8">
    <source>
        <dbReference type="EMBL" id="HET97349.1"/>
    </source>
</evidence>
<dbReference type="GO" id="GO:0003723">
    <property type="term" value="F:RNA binding"/>
    <property type="evidence" value="ECO:0007669"/>
    <property type="project" value="TreeGrafter"/>
</dbReference>
<feature type="region of interest" description="Disordered" evidence="7">
    <location>
        <begin position="106"/>
        <end position="131"/>
    </location>
</feature>
<dbReference type="InterPro" id="IPR020568">
    <property type="entry name" value="Ribosomal_Su5_D2-typ_SF"/>
</dbReference>
<evidence type="ECO:0000256" key="4">
    <source>
        <dbReference type="ARBA" id="ARBA00035259"/>
    </source>
</evidence>
<proteinExistence type="inferred from homology"/>
<dbReference type="GO" id="GO:0003735">
    <property type="term" value="F:structural constituent of ribosome"/>
    <property type="evidence" value="ECO:0007669"/>
    <property type="project" value="InterPro"/>
</dbReference>
<dbReference type="InterPro" id="IPR023035">
    <property type="entry name" value="Ribosomal_uS9_bac/plastid"/>
</dbReference>
<evidence type="ECO:0000256" key="5">
    <source>
        <dbReference type="HAMAP-Rule" id="MF_00532"/>
    </source>
</evidence>